<dbReference type="RefSeq" id="WP_153290814.1">
    <property type="nucleotide sequence ID" value="NZ_CP045643.1"/>
</dbReference>
<dbReference type="EMBL" id="CP045643">
    <property type="protein sequence ID" value="QFZ76590.1"/>
    <property type="molecule type" value="Genomic_DNA"/>
</dbReference>
<dbReference type="Pfam" id="PF18735">
    <property type="entry name" value="HEPN_RiboL-PSP"/>
    <property type="match status" value="1"/>
</dbReference>
<evidence type="ECO:0000313" key="3">
    <source>
        <dbReference type="Proteomes" id="UP000326179"/>
    </source>
</evidence>
<name>A0A5Q0LHN5_9ACTN</name>
<dbReference type="InterPro" id="IPR041519">
    <property type="entry name" value="HEPN_RiboL-PSP"/>
</dbReference>
<evidence type="ECO:0000259" key="1">
    <source>
        <dbReference type="Pfam" id="PF18735"/>
    </source>
</evidence>
<accession>A0A5Q0LHN5</accession>
<dbReference type="KEGG" id="sfy:GFH48_27945"/>
<feature type="domain" description="RiboL-PSP-HEPN" evidence="1">
    <location>
        <begin position="38"/>
        <end position="224"/>
    </location>
</feature>
<protein>
    <recommendedName>
        <fullName evidence="1">RiboL-PSP-HEPN domain-containing protein</fullName>
    </recommendedName>
</protein>
<proteinExistence type="predicted"/>
<gene>
    <name evidence="2" type="ORF">GFH48_27945</name>
</gene>
<reference evidence="2 3" key="1">
    <citation type="submission" date="2019-10" db="EMBL/GenBank/DDBJ databases">
        <title>A novel species.</title>
        <authorList>
            <person name="Gao J."/>
        </authorList>
    </citation>
    <scope>NUCLEOTIDE SEQUENCE [LARGE SCALE GENOMIC DNA]</scope>
    <source>
        <strain evidence="2 3">QMT-28</strain>
    </source>
</reference>
<evidence type="ECO:0000313" key="2">
    <source>
        <dbReference type="EMBL" id="QFZ76590.1"/>
    </source>
</evidence>
<sequence>MSTKLAAYEDFVNSTAELNLLLAVRPHSPLVPRADEAIQLENAVHRACLVLLVAHFEGFAKGALSEYVDEVCAVRPPARKMPPAFLELFTRDRIQEIASLPPGVDRVHRTRRLFTAFSALWDQERTIDPQVISSKILSRQMTSLKPDVLRESFALIGIDDIIDSATSHLQGSGLSVRVDIKLEEIVNKRNLIAHGDYSVKPTSADLEDYVQFFMAVGDAFSTCVVRAIEEACTLRPPV</sequence>
<dbReference type="AlphaFoldDB" id="A0A5Q0LHN5"/>
<dbReference type="Proteomes" id="UP000326179">
    <property type="component" value="Chromosome"/>
</dbReference>
<organism evidence="2 3">
    <name type="scientific">Streptomyces fagopyri</name>
    <dbReference type="NCBI Taxonomy" id="2662397"/>
    <lineage>
        <taxon>Bacteria</taxon>
        <taxon>Bacillati</taxon>
        <taxon>Actinomycetota</taxon>
        <taxon>Actinomycetes</taxon>
        <taxon>Kitasatosporales</taxon>
        <taxon>Streptomycetaceae</taxon>
        <taxon>Streptomyces</taxon>
    </lineage>
</organism>
<keyword evidence="3" id="KW-1185">Reference proteome</keyword>